<dbReference type="InterPro" id="IPR001453">
    <property type="entry name" value="MoaB/Mog_dom"/>
</dbReference>
<evidence type="ECO:0000256" key="6">
    <source>
        <dbReference type="RuleBase" id="RU365090"/>
    </source>
</evidence>
<dbReference type="Gene3D" id="2.40.340.10">
    <property type="entry name" value="MoeA, C-terminal, domain IV"/>
    <property type="match status" value="1"/>
</dbReference>
<name>A0A517QR82_9PLAN</name>
<evidence type="ECO:0000256" key="5">
    <source>
        <dbReference type="ARBA" id="ARBA00047317"/>
    </source>
</evidence>
<dbReference type="GO" id="GO:0061599">
    <property type="term" value="F:molybdopterin molybdotransferase activity"/>
    <property type="evidence" value="ECO:0007669"/>
    <property type="project" value="UniProtKB-UniRule"/>
</dbReference>
<dbReference type="EC" id="2.10.1.1" evidence="6"/>
<dbReference type="KEGG" id="tpol:Mal48_33970"/>
<reference evidence="8 9" key="1">
    <citation type="submission" date="2019-02" db="EMBL/GenBank/DDBJ databases">
        <title>Deep-cultivation of Planctomycetes and their phenomic and genomic characterization uncovers novel biology.</title>
        <authorList>
            <person name="Wiegand S."/>
            <person name="Jogler M."/>
            <person name="Boedeker C."/>
            <person name="Pinto D."/>
            <person name="Vollmers J."/>
            <person name="Rivas-Marin E."/>
            <person name="Kohn T."/>
            <person name="Peeters S.H."/>
            <person name="Heuer A."/>
            <person name="Rast P."/>
            <person name="Oberbeckmann S."/>
            <person name="Bunk B."/>
            <person name="Jeske O."/>
            <person name="Meyerdierks A."/>
            <person name="Storesund J.E."/>
            <person name="Kallscheuer N."/>
            <person name="Luecker S."/>
            <person name="Lage O.M."/>
            <person name="Pohl T."/>
            <person name="Merkel B.J."/>
            <person name="Hornburger P."/>
            <person name="Mueller R.-W."/>
            <person name="Bruemmer F."/>
            <person name="Labrenz M."/>
            <person name="Spormann A.M."/>
            <person name="Op den Camp H."/>
            <person name="Overmann J."/>
            <person name="Amann R."/>
            <person name="Jetten M.S.M."/>
            <person name="Mascher T."/>
            <person name="Medema M.H."/>
            <person name="Devos D.P."/>
            <person name="Kaster A.-K."/>
            <person name="Ovreas L."/>
            <person name="Rohde M."/>
            <person name="Galperin M.Y."/>
            <person name="Jogler C."/>
        </authorList>
    </citation>
    <scope>NUCLEOTIDE SEQUENCE [LARGE SCALE GENOMIC DNA]</scope>
    <source>
        <strain evidence="8 9">Mal48</strain>
    </source>
</reference>
<dbReference type="SUPFAM" id="SSF63882">
    <property type="entry name" value="MoeA N-terminal region -like"/>
    <property type="match status" value="1"/>
</dbReference>
<dbReference type="GO" id="GO:0046872">
    <property type="term" value="F:metal ion binding"/>
    <property type="evidence" value="ECO:0007669"/>
    <property type="project" value="UniProtKB-UniRule"/>
</dbReference>
<dbReference type="Pfam" id="PF03453">
    <property type="entry name" value="MoeA_N"/>
    <property type="match status" value="1"/>
</dbReference>
<dbReference type="PANTHER" id="PTHR10192">
    <property type="entry name" value="MOLYBDOPTERIN BIOSYNTHESIS PROTEIN"/>
    <property type="match status" value="1"/>
</dbReference>
<sequence length="417" mass="44152">MSPQDIRMSGFQSRSTVDEALAWLDGAVQEIPQQVEEISLELSHGRTLAERVVSQIDVPGFDRSAMDGYAVIADETTGASDYNPIRLQVVGDSMPSNGYSGEIRSGQAVRTMTGAPIPRGASAVVPAEYTEVVDDNVLISLTVGQFKHIGRTGEDIQIGGTVVDAGRILRPQDVAVIASIGQAKVTVRKQPFVRVIITGNELVRPGEQKRPHQIYEANSSLLSGTIPRDGGILESVRFIEDSESAIRNALLEPGADVILVSGGSSVGAEDFAPGLVARLGELPIHGVAMRPSSPTGLGRIGNAIVVLLPGNPVSCLCAYDFFAGRAIRQLAGRSKSWPFRTIELPLGRKIASAIGRTDYCRVRVEAGKAIPLAISGASILSSTTRADGFVIVPAASEGLPAETPVTVLLYSELFMTN</sequence>
<keyword evidence="6" id="KW-0479">Metal-binding</keyword>
<dbReference type="UniPathway" id="UPA00344"/>
<dbReference type="Proteomes" id="UP000315724">
    <property type="component" value="Chromosome"/>
</dbReference>
<dbReference type="AlphaFoldDB" id="A0A517QR82"/>
<feature type="domain" description="MoaB/Mog" evidence="7">
    <location>
        <begin position="194"/>
        <end position="329"/>
    </location>
</feature>
<keyword evidence="6 8" id="KW-0808">Transferase</keyword>
<evidence type="ECO:0000313" key="8">
    <source>
        <dbReference type="EMBL" id="QDT34137.1"/>
    </source>
</evidence>
<keyword evidence="6" id="KW-0500">Molybdenum</keyword>
<dbReference type="SUPFAM" id="SSF63867">
    <property type="entry name" value="MoeA C-terminal domain-like"/>
    <property type="match status" value="1"/>
</dbReference>
<comment type="similarity">
    <text evidence="3 6">Belongs to the MoeA family.</text>
</comment>
<dbReference type="CDD" id="cd00887">
    <property type="entry name" value="MoeA"/>
    <property type="match status" value="1"/>
</dbReference>
<dbReference type="InterPro" id="IPR036425">
    <property type="entry name" value="MoaB/Mog-like_dom_sf"/>
</dbReference>
<dbReference type="Gene3D" id="3.40.980.10">
    <property type="entry name" value="MoaB/Mog-like domain"/>
    <property type="match status" value="1"/>
</dbReference>
<comment type="cofactor">
    <cofactor evidence="6">
        <name>Mg(2+)</name>
        <dbReference type="ChEBI" id="CHEBI:18420"/>
    </cofactor>
</comment>
<evidence type="ECO:0000313" key="9">
    <source>
        <dbReference type="Proteomes" id="UP000315724"/>
    </source>
</evidence>
<dbReference type="InterPro" id="IPR005110">
    <property type="entry name" value="MoeA_linker/N"/>
</dbReference>
<dbReference type="Pfam" id="PF03454">
    <property type="entry name" value="MoeA_C"/>
    <property type="match status" value="1"/>
</dbReference>
<gene>
    <name evidence="8" type="primary">moeA_2</name>
    <name evidence="8" type="ORF">Mal48_33970</name>
</gene>
<dbReference type="SUPFAM" id="SSF53218">
    <property type="entry name" value="Molybdenum cofactor biosynthesis proteins"/>
    <property type="match status" value="1"/>
</dbReference>
<keyword evidence="6" id="KW-0460">Magnesium</keyword>
<dbReference type="InterPro" id="IPR005111">
    <property type="entry name" value="MoeA_C_domain_IV"/>
</dbReference>
<dbReference type="InterPro" id="IPR038987">
    <property type="entry name" value="MoeA-like"/>
</dbReference>
<dbReference type="GO" id="GO:0006777">
    <property type="term" value="P:Mo-molybdopterin cofactor biosynthetic process"/>
    <property type="evidence" value="ECO:0007669"/>
    <property type="project" value="UniProtKB-UniRule"/>
</dbReference>
<dbReference type="EMBL" id="CP036267">
    <property type="protein sequence ID" value="QDT34137.1"/>
    <property type="molecule type" value="Genomic_DNA"/>
</dbReference>
<evidence type="ECO:0000259" key="7">
    <source>
        <dbReference type="SMART" id="SM00852"/>
    </source>
</evidence>
<evidence type="ECO:0000256" key="3">
    <source>
        <dbReference type="ARBA" id="ARBA00010763"/>
    </source>
</evidence>
<dbReference type="Pfam" id="PF00994">
    <property type="entry name" value="MoCF_biosynth"/>
    <property type="match status" value="1"/>
</dbReference>
<dbReference type="PANTHER" id="PTHR10192:SF5">
    <property type="entry name" value="GEPHYRIN"/>
    <property type="match status" value="1"/>
</dbReference>
<dbReference type="Gene3D" id="3.90.105.10">
    <property type="entry name" value="Molybdopterin biosynthesis moea protein, domain 2"/>
    <property type="match status" value="1"/>
</dbReference>
<proteinExistence type="inferred from homology"/>
<dbReference type="GO" id="GO:0005737">
    <property type="term" value="C:cytoplasm"/>
    <property type="evidence" value="ECO:0007669"/>
    <property type="project" value="TreeGrafter"/>
</dbReference>
<organism evidence="8 9">
    <name type="scientific">Thalassoglobus polymorphus</name>
    <dbReference type="NCBI Taxonomy" id="2527994"/>
    <lineage>
        <taxon>Bacteria</taxon>
        <taxon>Pseudomonadati</taxon>
        <taxon>Planctomycetota</taxon>
        <taxon>Planctomycetia</taxon>
        <taxon>Planctomycetales</taxon>
        <taxon>Planctomycetaceae</taxon>
        <taxon>Thalassoglobus</taxon>
    </lineage>
</organism>
<evidence type="ECO:0000256" key="2">
    <source>
        <dbReference type="ARBA" id="ARBA00005046"/>
    </source>
</evidence>
<dbReference type="Gene3D" id="2.170.190.11">
    <property type="entry name" value="Molybdopterin biosynthesis moea protein, domain 3"/>
    <property type="match status" value="1"/>
</dbReference>
<keyword evidence="9" id="KW-1185">Reference proteome</keyword>
<comment type="catalytic activity">
    <reaction evidence="5">
        <text>adenylyl-molybdopterin + molybdate = Mo-molybdopterin + AMP + H(+)</text>
        <dbReference type="Rhea" id="RHEA:35047"/>
        <dbReference type="ChEBI" id="CHEBI:15378"/>
        <dbReference type="ChEBI" id="CHEBI:36264"/>
        <dbReference type="ChEBI" id="CHEBI:62727"/>
        <dbReference type="ChEBI" id="CHEBI:71302"/>
        <dbReference type="ChEBI" id="CHEBI:456215"/>
        <dbReference type="EC" id="2.10.1.1"/>
    </reaction>
</comment>
<dbReference type="NCBIfam" id="NF045515">
    <property type="entry name" value="Glp_gephyrin"/>
    <property type="match status" value="1"/>
</dbReference>
<evidence type="ECO:0000256" key="1">
    <source>
        <dbReference type="ARBA" id="ARBA00002901"/>
    </source>
</evidence>
<dbReference type="SMART" id="SM00852">
    <property type="entry name" value="MoCF_biosynth"/>
    <property type="match status" value="1"/>
</dbReference>
<protein>
    <recommendedName>
        <fullName evidence="6">Molybdopterin molybdenumtransferase</fullName>
        <ecNumber evidence="6">2.10.1.1</ecNumber>
    </recommendedName>
</protein>
<evidence type="ECO:0000256" key="4">
    <source>
        <dbReference type="ARBA" id="ARBA00023150"/>
    </source>
</evidence>
<comment type="pathway">
    <text evidence="2 6">Cofactor biosynthesis; molybdopterin biosynthesis.</text>
</comment>
<comment type="function">
    <text evidence="1 6">Catalyzes the insertion of molybdate into adenylated molybdopterin with the concomitant release of AMP.</text>
</comment>
<keyword evidence="4 6" id="KW-0501">Molybdenum cofactor biosynthesis</keyword>
<dbReference type="InterPro" id="IPR036688">
    <property type="entry name" value="MoeA_C_domain_IV_sf"/>
</dbReference>
<dbReference type="InterPro" id="IPR036135">
    <property type="entry name" value="MoeA_linker/N_sf"/>
</dbReference>
<accession>A0A517QR82</accession>
<dbReference type="RefSeq" id="WP_197441749.1">
    <property type="nucleotide sequence ID" value="NZ_CP036267.1"/>
</dbReference>